<gene>
    <name evidence="1" type="ORF">BCF44_101263</name>
</gene>
<dbReference type="PANTHER" id="PTHR13812">
    <property type="entry name" value="KETIMINE REDUCTASE MU-CRYSTALLIN"/>
    <property type="match status" value="1"/>
</dbReference>
<evidence type="ECO:0000313" key="2">
    <source>
        <dbReference type="Proteomes" id="UP000256269"/>
    </source>
</evidence>
<organism evidence="1 2">
    <name type="scientific">Kutzneria buriramensis</name>
    <dbReference type="NCBI Taxonomy" id="1045776"/>
    <lineage>
        <taxon>Bacteria</taxon>
        <taxon>Bacillati</taxon>
        <taxon>Actinomycetota</taxon>
        <taxon>Actinomycetes</taxon>
        <taxon>Pseudonocardiales</taxon>
        <taxon>Pseudonocardiaceae</taxon>
        <taxon>Kutzneria</taxon>
    </lineage>
</organism>
<protein>
    <submittedName>
        <fullName evidence="1">Ornithine cyclodeaminase</fullName>
    </submittedName>
</protein>
<sequence>MLTVDAARIGELLSFDVLVPTLRTAFAHGERATVAPQRHRHRVDNELDATMLIGASWTRNYLGVKVSTVFPRNVLADLESFTSTYLLSHGRTGHPLAVLDGGELTRRSMVGVSALAASYLARPESRTLLVIGEDRIARAAAQAYQAVFELERLLVLAETPGFVCDGVMVAGVTDLEAALAVADVVVCATVASSTPVLPGEWVKPGTFVHLAGSFTPYTREGDDALVTAASVFLDTSTAATESGDLAQPSAAGLVPKIRGTLFDLCSGVVGGRQEEGEITLLKSIGTAIADLATAAVVHTSVPSGVRVSSHRRRRRVGGAPTAL</sequence>
<dbReference type="InterPro" id="IPR036291">
    <property type="entry name" value="NAD(P)-bd_dom_sf"/>
</dbReference>
<evidence type="ECO:0000313" key="1">
    <source>
        <dbReference type="EMBL" id="REH55246.1"/>
    </source>
</evidence>
<proteinExistence type="predicted"/>
<dbReference type="PIRSF" id="PIRSF001439">
    <property type="entry name" value="CryM"/>
    <property type="match status" value="1"/>
</dbReference>
<dbReference type="Gene3D" id="3.30.1780.10">
    <property type="entry name" value="ornithine cyclodeaminase, domain 1"/>
    <property type="match status" value="1"/>
</dbReference>
<dbReference type="SUPFAM" id="SSF51735">
    <property type="entry name" value="NAD(P)-binding Rossmann-fold domains"/>
    <property type="match status" value="1"/>
</dbReference>
<dbReference type="Gene3D" id="3.40.50.720">
    <property type="entry name" value="NAD(P)-binding Rossmann-like Domain"/>
    <property type="match status" value="1"/>
</dbReference>
<dbReference type="InterPro" id="IPR023401">
    <property type="entry name" value="ODC_N"/>
</dbReference>
<keyword evidence="2" id="KW-1185">Reference proteome</keyword>
<dbReference type="Proteomes" id="UP000256269">
    <property type="component" value="Unassembled WGS sequence"/>
</dbReference>
<dbReference type="AlphaFoldDB" id="A0A3E0I9L1"/>
<dbReference type="PANTHER" id="PTHR13812:SF19">
    <property type="entry name" value="KETIMINE REDUCTASE MU-CRYSTALLIN"/>
    <property type="match status" value="1"/>
</dbReference>
<dbReference type="InterPro" id="IPR003462">
    <property type="entry name" value="ODC_Mu_crystall"/>
</dbReference>
<name>A0A3E0I9L1_9PSEU</name>
<accession>A0A3E0I9L1</accession>
<dbReference type="RefSeq" id="WP_116172208.1">
    <property type="nucleotide sequence ID" value="NZ_CP144375.1"/>
</dbReference>
<comment type="caution">
    <text evidence="1">The sequence shown here is derived from an EMBL/GenBank/DDBJ whole genome shotgun (WGS) entry which is preliminary data.</text>
</comment>
<dbReference type="OrthoDB" id="4311033at2"/>
<dbReference type="EMBL" id="QUNO01000001">
    <property type="protein sequence ID" value="REH55246.1"/>
    <property type="molecule type" value="Genomic_DNA"/>
</dbReference>
<dbReference type="GO" id="GO:0005737">
    <property type="term" value="C:cytoplasm"/>
    <property type="evidence" value="ECO:0007669"/>
    <property type="project" value="TreeGrafter"/>
</dbReference>
<reference evidence="1 2" key="1">
    <citation type="submission" date="2018-08" db="EMBL/GenBank/DDBJ databases">
        <title>Genomic Encyclopedia of Archaeal and Bacterial Type Strains, Phase II (KMG-II): from individual species to whole genera.</title>
        <authorList>
            <person name="Goeker M."/>
        </authorList>
    </citation>
    <scope>NUCLEOTIDE SEQUENCE [LARGE SCALE GENOMIC DNA]</scope>
    <source>
        <strain evidence="1 2">DSM 45791</strain>
    </source>
</reference>
<dbReference type="Pfam" id="PF02423">
    <property type="entry name" value="OCD_Mu_crystall"/>
    <property type="match status" value="1"/>
</dbReference>